<keyword evidence="3" id="KW-1185">Reference proteome</keyword>
<dbReference type="InterPro" id="IPR038287">
    <property type="entry name" value="Cse2_sf"/>
</dbReference>
<sequence length="218" mass="24149">MTTTSTPDRTPALGPTGTFVEARIKPLQYGYLQDHPDAVRTLAQLRRGAGRLAHEVPELWGVAFDDGLYTRGLSGEEETGYAENAAHAALTLYATHQQSRRDTRMHLPGRGLGGAVRRLMPPGDIDEPLRRRFVQAGSATTMSTRLYRLREIVTLLRRESVPLDYALLADQLHRAQRPGGMAKVRAEWGRGFHAHRTRTAPGTEPAPTTDTTTDKDDQ</sequence>
<dbReference type="Gene3D" id="1.10.520.40">
    <property type="entry name" value="CRISPR-associated protein Cse2"/>
    <property type="match status" value="1"/>
</dbReference>
<dbReference type="CDD" id="cd09731">
    <property type="entry name" value="Cse2_I-E"/>
    <property type="match status" value="1"/>
</dbReference>
<dbReference type="Pfam" id="PF09485">
    <property type="entry name" value="CRISPR_Cse2"/>
    <property type="match status" value="1"/>
</dbReference>
<proteinExistence type="predicted"/>
<dbReference type="NCBIfam" id="TIGR02548">
    <property type="entry name" value="casB_cse2"/>
    <property type="match status" value="1"/>
</dbReference>
<dbReference type="EMBL" id="BSQG01000010">
    <property type="protein sequence ID" value="GLU49940.1"/>
    <property type="molecule type" value="Genomic_DNA"/>
</dbReference>
<dbReference type="AlphaFoldDB" id="A0A9W6ULC2"/>
<organism evidence="2 3">
    <name type="scientific">Nocardiopsis ansamitocini</name>
    <dbReference type="NCBI Taxonomy" id="1670832"/>
    <lineage>
        <taxon>Bacteria</taxon>
        <taxon>Bacillati</taxon>
        <taxon>Actinomycetota</taxon>
        <taxon>Actinomycetes</taxon>
        <taxon>Streptosporangiales</taxon>
        <taxon>Nocardiopsidaceae</taxon>
        <taxon>Nocardiopsis</taxon>
    </lineage>
</organism>
<feature type="region of interest" description="Disordered" evidence="1">
    <location>
        <begin position="194"/>
        <end position="218"/>
    </location>
</feature>
<feature type="compositionally biased region" description="Low complexity" evidence="1">
    <location>
        <begin position="199"/>
        <end position="211"/>
    </location>
</feature>
<dbReference type="RefSeq" id="WP_285761481.1">
    <property type="nucleotide sequence ID" value="NZ_BSQG01000010.1"/>
</dbReference>
<protein>
    <recommendedName>
        <fullName evidence="4">Type I-E CRISPR-associated protein Cse2/CasB</fullName>
    </recommendedName>
</protein>
<gene>
    <name evidence="2" type="ORF">Nans01_42910</name>
</gene>
<reference evidence="2" key="1">
    <citation type="submission" date="2023-02" db="EMBL/GenBank/DDBJ databases">
        <title>Nocardiopsis ansamitocini NBRC 112285.</title>
        <authorList>
            <person name="Ichikawa N."/>
            <person name="Sato H."/>
            <person name="Tonouchi N."/>
        </authorList>
    </citation>
    <scope>NUCLEOTIDE SEQUENCE</scope>
    <source>
        <strain evidence="2">NBRC 112285</strain>
    </source>
</reference>
<evidence type="ECO:0000313" key="3">
    <source>
        <dbReference type="Proteomes" id="UP001165092"/>
    </source>
</evidence>
<evidence type="ECO:0000256" key="1">
    <source>
        <dbReference type="SAM" id="MobiDB-lite"/>
    </source>
</evidence>
<evidence type="ECO:0008006" key="4">
    <source>
        <dbReference type="Google" id="ProtNLM"/>
    </source>
</evidence>
<dbReference type="InterPro" id="IPR013382">
    <property type="entry name" value="CRISPR-assoc_prot_Cse2"/>
</dbReference>
<evidence type="ECO:0000313" key="2">
    <source>
        <dbReference type="EMBL" id="GLU49940.1"/>
    </source>
</evidence>
<accession>A0A9W6ULC2</accession>
<dbReference type="Proteomes" id="UP001165092">
    <property type="component" value="Unassembled WGS sequence"/>
</dbReference>
<comment type="caution">
    <text evidence="2">The sequence shown here is derived from an EMBL/GenBank/DDBJ whole genome shotgun (WGS) entry which is preliminary data.</text>
</comment>
<name>A0A9W6ULC2_9ACTN</name>
<feature type="region of interest" description="Disordered" evidence="1">
    <location>
        <begin position="97"/>
        <end position="117"/>
    </location>
</feature>